<feature type="transmembrane region" description="Helical" evidence="5">
    <location>
        <begin position="165"/>
        <end position="185"/>
    </location>
</feature>
<dbReference type="Pfam" id="PF12698">
    <property type="entry name" value="ABC2_membrane_3"/>
    <property type="match status" value="1"/>
</dbReference>
<keyword evidence="2 5" id="KW-0812">Transmembrane</keyword>
<feature type="domain" description="ABC-2 type transporter transmembrane" evidence="6">
    <location>
        <begin position="65"/>
        <end position="209"/>
    </location>
</feature>
<evidence type="ECO:0000256" key="2">
    <source>
        <dbReference type="ARBA" id="ARBA00022692"/>
    </source>
</evidence>
<keyword evidence="3 5" id="KW-1133">Transmembrane helix</keyword>
<proteinExistence type="predicted"/>
<evidence type="ECO:0000256" key="3">
    <source>
        <dbReference type="ARBA" id="ARBA00022989"/>
    </source>
</evidence>
<evidence type="ECO:0000313" key="7">
    <source>
        <dbReference type="EMBL" id="MDQ0360078.1"/>
    </source>
</evidence>
<evidence type="ECO:0000256" key="1">
    <source>
        <dbReference type="ARBA" id="ARBA00004141"/>
    </source>
</evidence>
<protein>
    <submittedName>
        <fullName evidence="7">Fluoroquinolone transport system permease protein</fullName>
    </submittedName>
</protein>
<comment type="caution">
    <text evidence="7">The sequence shown here is derived from an EMBL/GenBank/DDBJ whole genome shotgun (WGS) entry which is preliminary data.</text>
</comment>
<evidence type="ECO:0000313" key="8">
    <source>
        <dbReference type="Proteomes" id="UP001230220"/>
    </source>
</evidence>
<feature type="transmembrane region" description="Helical" evidence="5">
    <location>
        <begin position="59"/>
        <end position="83"/>
    </location>
</feature>
<accession>A0ABU0DZL1</accession>
<evidence type="ECO:0000259" key="6">
    <source>
        <dbReference type="Pfam" id="PF12698"/>
    </source>
</evidence>
<gene>
    <name evidence="7" type="ORF">J2S15_000809</name>
</gene>
<evidence type="ECO:0000256" key="4">
    <source>
        <dbReference type="ARBA" id="ARBA00023136"/>
    </source>
</evidence>
<sequence length="236" mass="27121">MNVVMKSFLHMLKLMRKDLIIIVIALIPFVMGVLFYYGIPFVDELLASQFGHKILQPYYELFDTFLIMFTPSMFCFVSALFVLEERDDNLSIYLSVTPLKRQGYYFSRIGMIALISIPISILLVTLFHLSVNNHLLWCALSLASGLQGLFISIFIIAFSSNKVEGMAIGKITSLFTIGAVIPYFINDNIQYLFSFLPSFWMSKVLVEHQLLFILVAIVLLGIWIMLVQVKYQKRMK</sequence>
<feature type="transmembrane region" description="Helical" evidence="5">
    <location>
        <begin position="205"/>
        <end position="227"/>
    </location>
</feature>
<keyword evidence="8" id="KW-1185">Reference proteome</keyword>
<reference evidence="7 8" key="1">
    <citation type="submission" date="2023-07" db="EMBL/GenBank/DDBJ databases">
        <title>Genomic Encyclopedia of Type Strains, Phase IV (KMG-IV): sequencing the most valuable type-strain genomes for metagenomic binning, comparative biology and taxonomic classification.</title>
        <authorList>
            <person name="Goeker M."/>
        </authorList>
    </citation>
    <scope>NUCLEOTIDE SEQUENCE [LARGE SCALE GENOMIC DNA]</scope>
    <source>
        <strain evidence="7 8">DSM 16784</strain>
    </source>
</reference>
<feature type="transmembrane region" description="Helical" evidence="5">
    <location>
        <begin position="20"/>
        <end position="39"/>
    </location>
</feature>
<feature type="transmembrane region" description="Helical" evidence="5">
    <location>
        <begin position="134"/>
        <end position="158"/>
    </location>
</feature>
<dbReference type="Proteomes" id="UP001230220">
    <property type="component" value="Unassembled WGS sequence"/>
</dbReference>
<comment type="subcellular location">
    <subcellularLocation>
        <location evidence="1">Membrane</location>
        <topology evidence="1">Multi-pass membrane protein</topology>
    </subcellularLocation>
</comment>
<feature type="transmembrane region" description="Helical" evidence="5">
    <location>
        <begin position="104"/>
        <end position="128"/>
    </location>
</feature>
<organism evidence="7 8">
    <name type="scientific">Breznakia pachnodae</name>
    <dbReference type="NCBI Taxonomy" id="265178"/>
    <lineage>
        <taxon>Bacteria</taxon>
        <taxon>Bacillati</taxon>
        <taxon>Bacillota</taxon>
        <taxon>Erysipelotrichia</taxon>
        <taxon>Erysipelotrichales</taxon>
        <taxon>Erysipelotrichaceae</taxon>
        <taxon>Breznakia</taxon>
    </lineage>
</organism>
<evidence type="ECO:0000256" key="5">
    <source>
        <dbReference type="SAM" id="Phobius"/>
    </source>
</evidence>
<name>A0ABU0DZL1_9FIRM</name>
<dbReference type="InterPro" id="IPR013525">
    <property type="entry name" value="ABC2_TM"/>
</dbReference>
<dbReference type="RefSeq" id="WP_307405705.1">
    <property type="nucleotide sequence ID" value="NZ_JAUSUR010000001.1"/>
</dbReference>
<dbReference type="EMBL" id="JAUSUR010000001">
    <property type="protein sequence ID" value="MDQ0360078.1"/>
    <property type="molecule type" value="Genomic_DNA"/>
</dbReference>
<keyword evidence="4 5" id="KW-0472">Membrane</keyword>